<organism evidence="1 2">
    <name type="scientific">Winogradskyella psychrotolerans RS-3</name>
    <dbReference type="NCBI Taxonomy" id="641526"/>
    <lineage>
        <taxon>Bacteria</taxon>
        <taxon>Pseudomonadati</taxon>
        <taxon>Bacteroidota</taxon>
        <taxon>Flavobacteriia</taxon>
        <taxon>Flavobacteriales</taxon>
        <taxon>Flavobacteriaceae</taxon>
        <taxon>Winogradskyella</taxon>
    </lineage>
</organism>
<keyword evidence="2" id="KW-1185">Reference proteome</keyword>
<proteinExistence type="predicted"/>
<dbReference type="Proteomes" id="UP000014962">
    <property type="component" value="Unassembled WGS sequence"/>
</dbReference>
<dbReference type="EMBL" id="ATMR01000094">
    <property type="protein sequence ID" value="EPR73291.1"/>
    <property type="molecule type" value="Genomic_DNA"/>
</dbReference>
<dbReference type="STRING" id="641526.ADIWIN_1722"/>
<evidence type="ECO:0000313" key="2">
    <source>
        <dbReference type="Proteomes" id="UP000014962"/>
    </source>
</evidence>
<gene>
    <name evidence="1" type="ORF">ADIWIN_1722</name>
</gene>
<dbReference type="RefSeq" id="WP_020898201.1">
    <property type="nucleotide sequence ID" value="NZ_ATMR01000094.1"/>
</dbReference>
<reference evidence="1 2" key="1">
    <citation type="journal article" date="2013" name="Genome Announc.">
        <title>Draft Genome Sequence of Winogradskyella psychrotolerans RS-3T, Isolated from the Marine Transect of Kongsfjorden, Ny-Alesund, Svalbard, Arctic Ocean.</title>
        <authorList>
            <person name="Kumar Pinnaka A."/>
            <person name="Ara S."/>
            <person name="Singh A."/>
            <person name="Shivaji S."/>
        </authorList>
    </citation>
    <scope>NUCLEOTIDE SEQUENCE [LARGE SCALE GENOMIC DNA]</scope>
    <source>
        <strain evidence="1 2">RS-3</strain>
    </source>
</reference>
<protein>
    <submittedName>
        <fullName evidence="1">Uncharacterized protein</fullName>
    </submittedName>
</protein>
<accession>S7VTA9</accession>
<comment type="caution">
    <text evidence="1">The sequence shown here is derived from an EMBL/GenBank/DDBJ whole genome shotgun (WGS) entry which is preliminary data.</text>
</comment>
<name>S7VTA9_9FLAO</name>
<dbReference type="AlphaFoldDB" id="S7VTA9"/>
<sequence>MKKLCIIFILMTSCYNSENNITLPFVTPKDCDTIMAEQSITMLRSIPIVYAINVKDSLNMNFEVKYKSSDYTDDGIPLNSHDSIKVFVDNTRIKFHTDEFDILSFPPPPPPLPIIQDSILNLNDETNPNDHDSLSINKYENKLLEKLEKRSKIHFKTFPVYVYNYGKEETIIQKPIAGDLFMLLEAKDKNEEWKPIEYLKQYSFLCGTGHEDYRLKPKHFIFSTVKRYEGNYKTKLRVKLMSFNKIYYSNTFEGHINYSQFDSEPIVNQTKSNFKYKDSITLIRKLNGLFLTE</sequence>
<dbReference type="eggNOG" id="ENOG5033BE7">
    <property type="taxonomic scope" value="Bacteria"/>
</dbReference>
<dbReference type="OrthoDB" id="679755at2"/>
<evidence type="ECO:0000313" key="1">
    <source>
        <dbReference type="EMBL" id="EPR73291.1"/>
    </source>
</evidence>